<dbReference type="AlphaFoldDB" id="A0AAN6M3N4"/>
<reference evidence="4 5" key="1">
    <citation type="submission" date="2021-02" db="EMBL/GenBank/DDBJ databases">
        <title>Genome assembly of Pseudopithomyces chartarum.</title>
        <authorList>
            <person name="Jauregui R."/>
            <person name="Singh J."/>
            <person name="Voisey C."/>
        </authorList>
    </citation>
    <scope>NUCLEOTIDE SEQUENCE [LARGE SCALE GENOMIC DNA]</scope>
    <source>
        <strain evidence="4 5">AGR01</strain>
    </source>
</reference>
<evidence type="ECO:0000313" key="5">
    <source>
        <dbReference type="Proteomes" id="UP001280581"/>
    </source>
</evidence>
<dbReference type="PANTHER" id="PTHR47654">
    <property type="entry name" value="ZN(II)2CYS6 TRANSCRIPTION FACTOR (EUROFUNG)-RELATED"/>
    <property type="match status" value="1"/>
</dbReference>
<feature type="region of interest" description="Disordered" evidence="2">
    <location>
        <begin position="392"/>
        <end position="415"/>
    </location>
</feature>
<feature type="region of interest" description="Disordered" evidence="2">
    <location>
        <begin position="56"/>
        <end position="77"/>
    </location>
</feature>
<dbReference type="InterPro" id="IPR053230">
    <property type="entry name" value="Trans_reg_galc"/>
</dbReference>
<evidence type="ECO:0000313" key="4">
    <source>
        <dbReference type="EMBL" id="KAK3213506.1"/>
    </source>
</evidence>
<dbReference type="SMART" id="SM00906">
    <property type="entry name" value="Fungal_trans"/>
    <property type="match status" value="1"/>
</dbReference>
<organism evidence="4 5">
    <name type="scientific">Pseudopithomyces chartarum</name>
    <dbReference type="NCBI Taxonomy" id="1892770"/>
    <lineage>
        <taxon>Eukaryota</taxon>
        <taxon>Fungi</taxon>
        <taxon>Dikarya</taxon>
        <taxon>Ascomycota</taxon>
        <taxon>Pezizomycotina</taxon>
        <taxon>Dothideomycetes</taxon>
        <taxon>Pleosporomycetidae</taxon>
        <taxon>Pleosporales</taxon>
        <taxon>Massarineae</taxon>
        <taxon>Didymosphaeriaceae</taxon>
        <taxon>Pseudopithomyces</taxon>
    </lineage>
</organism>
<dbReference type="InterPro" id="IPR007219">
    <property type="entry name" value="XnlR_reg_dom"/>
</dbReference>
<dbReference type="Proteomes" id="UP001280581">
    <property type="component" value="Unassembled WGS sequence"/>
</dbReference>
<evidence type="ECO:0000256" key="2">
    <source>
        <dbReference type="SAM" id="MobiDB-lite"/>
    </source>
</evidence>
<protein>
    <recommendedName>
        <fullName evidence="3">Xylanolytic transcriptional activator regulatory domain-containing protein</fullName>
    </recommendedName>
</protein>
<gene>
    <name evidence="4" type="ORF">GRF29_28g116424</name>
</gene>
<dbReference type="PANTHER" id="PTHR47654:SF5">
    <property type="entry name" value="TRANSCRIPTION FACTOR DOMAIN-CONTAINING PROTEIN"/>
    <property type="match status" value="1"/>
</dbReference>
<keyword evidence="1" id="KW-0539">Nucleus</keyword>
<dbReference type="EMBL" id="WVTA01000004">
    <property type="protein sequence ID" value="KAK3213506.1"/>
    <property type="molecule type" value="Genomic_DNA"/>
</dbReference>
<name>A0AAN6M3N4_9PLEO</name>
<dbReference type="CDD" id="cd12148">
    <property type="entry name" value="fungal_TF_MHR"/>
    <property type="match status" value="1"/>
</dbReference>
<dbReference type="GO" id="GO:0003677">
    <property type="term" value="F:DNA binding"/>
    <property type="evidence" value="ECO:0007669"/>
    <property type="project" value="InterPro"/>
</dbReference>
<proteinExistence type="predicted"/>
<evidence type="ECO:0000256" key="1">
    <source>
        <dbReference type="ARBA" id="ARBA00023242"/>
    </source>
</evidence>
<comment type="caution">
    <text evidence="4">The sequence shown here is derived from an EMBL/GenBank/DDBJ whole genome shotgun (WGS) entry which is preliminary data.</text>
</comment>
<dbReference type="GO" id="GO:0006351">
    <property type="term" value="P:DNA-templated transcription"/>
    <property type="evidence" value="ECO:0007669"/>
    <property type="project" value="InterPro"/>
</dbReference>
<keyword evidence="5" id="KW-1185">Reference proteome</keyword>
<accession>A0AAN6M3N4</accession>
<dbReference type="Pfam" id="PF04082">
    <property type="entry name" value="Fungal_trans"/>
    <property type="match status" value="1"/>
</dbReference>
<dbReference type="GO" id="GO:0008270">
    <property type="term" value="F:zinc ion binding"/>
    <property type="evidence" value="ECO:0007669"/>
    <property type="project" value="InterPro"/>
</dbReference>
<sequence>MQLISSRATDQIEQMKTLLQDIRTRASKDDRRKIDNVLAQLKIIDEDSMIQDMMEISQSSQQEETHKENNLPAQRDSDEDVDVLEHYMTQEQERQASGFIGKSSELRLLRQLHLKAGDNRGDPFEHQNPYPGSSASMEAVLHHTQSGERHQRHRPVDPKDTNVWSFYLDNCDLHPDLSVQAFELPLRQTAERLVNSYLTTVQPTFPILAEPPFKTEFDQLYSTSSNSSNTTNRWLGILNLVFAIGRRHQDLAEDIRPPDDSEHQVYWSRAHVLGLELFHSVEHADTTQLQASGLLAMYLLSVGHVNRAWIVNGFSLRLAHALGLHVKNESRTANATQKEVQLRMWWGVYSLEGHLSITVGQPHFVNESHCSAFLPLSLSTDQLSDESFLQSISQRPRTPAFRPSEPGKETETAEQYNGGSYLRSTIQLSILTQKVMAELYSAVAVKKPWSHTRQVVKSLYNDLDDWLSVLPTRLNFSLQIDHASMELERERLVLHMQYISTKILITRPCTAKACVWAAKELTNLLPVHSHVSYLYKIGPWWSVVHNLMQALIVLLLEISYGTTHLPGGDQEILISIKKLIRSLRTMGKNNQVAKRAYAVAFQVLRGMASKLDTDISDLVWEDIAHSSTPTLDAQTSNTNLGQQYASPMEEVGQMSRDLPIAWNSFYDNQNGHMSMFYNPTTPHLNDTSLGEQSLPIHESHETASYNPFMTIFDEENPFTAGEKP</sequence>
<feature type="domain" description="Xylanolytic transcriptional activator regulatory" evidence="3">
    <location>
        <begin position="308"/>
        <end position="381"/>
    </location>
</feature>
<evidence type="ECO:0000259" key="3">
    <source>
        <dbReference type="SMART" id="SM00906"/>
    </source>
</evidence>